<dbReference type="EMBL" id="UINC01002742">
    <property type="protein sequence ID" value="SUZ99834.1"/>
    <property type="molecule type" value="Genomic_DNA"/>
</dbReference>
<name>A0A381S8L5_9ZZZZ</name>
<accession>A0A381S8L5</accession>
<protein>
    <submittedName>
        <fullName evidence="1">Uncharacterized protein</fullName>
    </submittedName>
</protein>
<gene>
    <name evidence="1" type="ORF">METZ01_LOCUS52688</name>
</gene>
<reference evidence="1" key="1">
    <citation type="submission" date="2018-05" db="EMBL/GenBank/DDBJ databases">
        <authorList>
            <person name="Lanie J.A."/>
            <person name="Ng W.-L."/>
            <person name="Kazmierczak K.M."/>
            <person name="Andrzejewski T.M."/>
            <person name="Davidsen T.M."/>
            <person name="Wayne K.J."/>
            <person name="Tettelin H."/>
            <person name="Glass J.I."/>
            <person name="Rusch D."/>
            <person name="Podicherti R."/>
            <person name="Tsui H.-C.T."/>
            <person name="Winkler M.E."/>
        </authorList>
    </citation>
    <scope>NUCLEOTIDE SEQUENCE</scope>
</reference>
<evidence type="ECO:0000313" key="1">
    <source>
        <dbReference type="EMBL" id="SUZ99834.1"/>
    </source>
</evidence>
<sequence length="222" mass="25537">MEFISKYMRIIKGVLWLLIIIFAYKVYGSINGPIEFNKVKNERYLKVIDRLKDIRNAQIAYKSVNGIYCDNFDSLINFVDTAQYTLIQKRDSSFLEYNRTFRIDMLKEVIVIDTLGFASVKDSLFGESNRYKYMAQVPIEGVNETFKIKSDIIDKNGYNVPVFEVRVSKDIVLFDQNKDLLKQEKGLMSVDGVNGPYIVLGSLTEVSSNGNWPTTYDAIARN</sequence>
<dbReference type="AlphaFoldDB" id="A0A381S8L5"/>
<organism evidence="1">
    <name type="scientific">marine metagenome</name>
    <dbReference type="NCBI Taxonomy" id="408172"/>
    <lineage>
        <taxon>unclassified sequences</taxon>
        <taxon>metagenomes</taxon>
        <taxon>ecological metagenomes</taxon>
    </lineage>
</organism>
<proteinExistence type="predicted"/>